<gene>
    <name evidence="1" type="ORF">V6N12_024510</name>
</gene>
<protein>
    <submittedName>
        <fullName evidence="1">Uncharacterized protein</fullName>
    </submittedName>
</protein>
<accession>A0ABR2G1A3</accession>
<reference evidence="1 2" key="1">
    <citation type="journal article" date="2024" name="G3 (Bethesda)">
        <title>Genome assembly of Hibiscus sabdariffa L. provides insights into metabolisms of medicinal natural products.</title>
        <authorList>
            <person name="Kim T."/>
        </authorList>
    </citation>
    <scope>NUCLEOTIDE SEQUENCE [LARGE SCALE GENOMIC DNA]</scope>
    <source>
        <strain evidence="1">TK-2024</strain>
        <tissue evidence="1">Old leaves</tissue>
    </source>
</reference>
<comment type="caution">
    <text evidence="1">The sequence shown here is derived from an EMBL/GenBank/DDBJ whole genome shotgun (WGS) entry which is preliminary data.</text>
</comment>
<sequence length="139" mass="15934">MGMNEKWCLIGDLNIVARPEEKLGGAPYDQTNARWYLDFLGTSCLMKIPMKGGLFTWSNHRSDEDAIAEKLDRALASVDWSTLFTKAIVRVEETIALLNNQGEWMKKDEDITTHLQNHFQEVYTKDQMINFAPISSINH</sequence>
<dbReference type="Gene3D" id="3.60.10.10">
    <property type="entry name" value="Endonuclease/exonuclease/phosphatase"/>
    <property type="match status" value="1"/>
</dbReference>
<dbReference type="EMBL" id="JBBPBM010000004">
    <property type="protein sequence ID" value="KAK8590127.1"/>
    <property type="molecule type" value="Genomic_DNA"/>
</dbReference>
<dbReference type="InterPro" id="IPR036691">
    <property type="entry name" value="Endo/exonu/phosph_ase_sf"/>
</dbReference>
<name>A0ABR2G1A3_9ROSI</name>
<evidence type="ECO:0000313" key="2">
    <source>
        <dbReference type="Proteomes" id="UP001472677"/>
    </source>
</evidence>
<dbReference type="Proteomes" id="UP001472677">
    <property type="component" value="Unassembled WGS sequence"/>
</dbReference>
<dbReference type="PANTHER" id="PTHR33710:SF71">
    <property type="entry name" value="ENDONUCLEASE_EXONUCLEASE_PHOSPHATASE DOMAIN-CONTAINING PROTEIN"/>
    <property type="match status" value="1"/>
</dbReference>
<proteinExistence type="predicted"/>
<dbReference type="PANTHER" id="PTHR33710">
    <property type="entry name" value="BNAC02G09200D PROTEIN"/>
    <property type="match status" value="1"/>
</dbReference>
<keyword evidence="2" id="KW-1185">Reference proteome</keyword>
<dbReference type="SUPFAM" id="SSF56219">
    <property type="entry name" value="DNase I-like"/>
    <property type="match status" value="1"/>
</dbReference>
<evidence type="ECO:0000313" key="1">
    <source>
        <dbReference type="EMBL" id="KAK8590127.1"/>
    </source>
</evidence>
<organism evidence="1 2">
    <name type="scientific">Hibiscus sabdariffa</name>
    <name type="common">roselle</name>
    <dbReference type="NCBI Taxonomy" id="183260"/>
    <lineage>
        <taxon>Eukaryota</taxon>
        <taxon>Viridiplantae</taxon>
        <taxon>Streptophyta</taxon>
        <taxon>Embryophyta</taxon>
        <taxon>Tracheophyta</taxon>
        <taxon>Spermatophyta</taxon>
        <taxon>Magnoliopsida</taxon>
        <taxon>eudicotyledons</taxon>
        <taxon>Gunneridae</taxon>
        <taxon>Pentapetalae</taxon>
        <taxon>rosids</taxon>
        <taxon>malvids</taxon>
        <taxon>Malvales</taxon>
        <taxon>Malvaceae</taxon>
        <taxon>Malvoideae</taxon>
        <taxon>Hibiscus</taxon>
    </lineage>
</organism>